<accession>A0AAV5AGR2</accession>
<dbReference type="SUPFAM" id="SSF54897">
    <property type="entry name" value="Protease propeptides/inhibitors"/>
    <property type="match status" value="1"/>
</dbReference>
<organism evidence="11 12">
    <name type="scientific">Clathrus columnatus</name>
    <dbReference type="NCBI Taxonomy" id="1419009"/>
    <lineage>
        <taxon>Eukaryota</taxon>
        <taxon>Fungi</taxon>
        <taxon>Dikarya</taxon>
        <taxon>Basidiomycota</taxon>
        <taxon>Agaricomycotina</taxon>
        <taxon>Agaricomycetes</taxon>
        <taxon>Phallomycetidae</taxon>
        <taxon>Phallales</taxon>
        <taxon>Clathraceae</taxon>
        <taxon>Clathrus</taxon>
    </lineage>
</organism>
<dbReference type="CDD" id="cd11377">
    <property type="entry name" value="Pro-peptidase_S53"/>
    <property type="match status" value="1"/>
</dbReference>
<keyword evidence="4" id="KW-0479">Metal-binding</keyword>
<dbReference type="AlphaFoldDB" id="A0AAV5AGR2"/>
<dbReference type="SUPFAM" id="SSF52743">
    <property type="entry name" value="Subtilisin-like"/>
    <property type="match status" value="1"/>
</dbReference>
<dbReference type="PROSITE" id="PS51695">
    <property type="entry name" value="SEDOLISIN"/>
    <property type="match status" value="1"/>
</dbReference>
<feature type="active site" description="Charge relay system" evidence="9">
    <location>
        <position position="313"/>
    </location>
</feature>
<comment type="caution">
    <text evidence="9">Lacks conserved residue(s) required for the propagation of feature annotation.</text>
</comment>
<dbReference type="GO" id="GO:0046872">
    <property type="term" value="F:metal ion binding"/>
    <property type="evidence" value="ECO:0007669"/>
    <property type="project" value="UniProtKB-KW"/>
</dbReference>
<evidence type="ECO:0000313" key="11">
    <source>
        <dbReference type="EMBL" id="GJJ11874.1"/>
    </source>
</evidence>
<dbReference type="PROSITE" id="PS00138">
    <property type="entry name" value="SUBTILASE_SER"/>
    <property type="match status" value="1"/>
</dbReference>
<dbReference type="InterPro" id="IPR050819">
    <property type="entry name" value="Tripeptidyl-peptidase_I"/>
</dbReference>
<evidence type="ECO:0000256" key="7">
    <source>
        <dbReference type="ARBA" id="ARBA00022837"/>
    </source>
</evidence>
<proteinExistence type="predicted"/>
<comment type="caution">
    <text evidence="11">The sequence shown here is derived from an EMBL/GenBank/DDBJ whole genome shotgun (WGS) entry which is preliminary data.</text>
</comment>
<evidence type="ECO:0000256" key="5">
    <source>
        <dbReference type="ARBA" id="ARBA00022801"/>
    </source>
</evidence>
<dbReference type="InterPro" id="IPR015366">
    <property type="entry name" value="S53_propep"/>
</dbReference>
<dbReference type="PANTHER" id="PTHR14218">
    <property type="entry name" value="PROTEASE S8 TRIPEPTIDYL PEPTIDASE I CLN2"/>
    <property type="match status" value="1"/>
</dbReference>
<dbReference type="InterPro" id="IPR030400">
    <property type="entry name" value="Sedolisin_dom"/>
</dbReference>
<feature type="active site" description="Charge relay system" evidence="9">
    <location>
        <position position="489"/>
    </location>
</feature>
<keyword evidence="8" id="KW-0865">Zymogen</keyword>
<feature type="domain" description="Peptidase S53" evidence="10">
    <location>
        <begin position="229"/>
        <end position="544"/>
    </location>
</feature>
<dbReference type="CDD" id="cd04056">
    <property type="entry name" value="Peptidases_S53"/>
    <property type="match status" value="1"/>
</dbReference>
<protein>
    <recommendedName>
        <fullName evidence="10">Peptidase S53 domain-containing protein</fullName>
    </recommendedName>
</protein>
<dbReference type="GO" id="GO:0008240">
    <property type="term" value="F:tripeptidyl-peptidase activity"/>
    <property type="evidence" value="ECO:0007669"/>
    <property type="project" value="TreeGrafter"/>
</dbReference>
<evidence type="ECO:0000256" key="1">
    <source>
        <dbReference type="ARBA" id="ARBA00001913"/>
    </source>
</evidence>
<dbReference type="Gene3D" id="3.40.50.200">
    <property type="entry name" value="Peptidase S8/S53 domain"/>
    <property type="match status" value="1"/>
</dbReference>
<evidence type="ECO:0000259" key="10">
    <source>
        <dbReference type="PROSITE" id="PS51695"/>
    </source>
</evidence>
<evidence type="ECO:0000256" key="2">
    <source>
        <dbReference type="ARBA" id="ARBA00004239"/>
    </source>
</evidence>
<dbReference type="Pfam" id="PF09286">
    <property type="entry name" value="Pro-kuma_activ"/>
    <property type="match status" value="1"/>
</dbReference>
<keyword evidence="5 9" id="KW-0378">Hydrolase</keyword>
<comment type="subcellular location">
    <subcellularLocation>
        <location evidence="2">Secreted</location>
        <location evidence="2">Extracellular space</location>
    </subcellularLocation>
</comment>
<keyword evidence="7" id="KW-0106">Calcium</keyword>
<name>A0AAV5AGR2_9AGAM</name>
<feature type="active site" description="Charge relay system" evidence="9">
    <location>
        <position position="309"/>
    </location>
</feature>
<evidence type="ECO:0000256" key="4">
    <source>
        <dbReference type="ARBA" id="ARBA00022723"/>
    </source>
</evidence>
<gene>
    <name evidence="11" type="ORF">Clacol_006112</name>
</gene>
<keyword evidence="12" id="KW-1185">Reference proteome</keyword>
<dbReference type="GO" id="GO:0004252">
    <property type="term" value="F:serine-type endopeptidase activity"/>
    <property type="evidence" value="ECO:0007669"/>
    <property type="project" value="UniProtKB-UniRule"/>
</dbReference>
<dbReference type="SMART" id="SM00944">
    <property type="entry name" value="Pro-kuma_activ"/>
    <property type="match status" value="1"/>
</dbReference>
<comment type="cofactor">
    <cofactor evidence="1">
        <name>Ca(2+)</name>
        <dbReference type="ChEBI" id="CHEBI:29108"/>
    </cofactor>
</comment>
<evidence type="ECO:0000256" key="6">
    <source>
        <dbReference type="ARBA" id="ARBA00022825"/>
    </source>
</evidence>
<dbReference type="Proteomes" id="UP001050691">
    <property type="component" value="Unassembled WGS sequence"/>
</dbReference>
<dbReference type="GO" id="GO:0006508">
    <property type="term" value="P:proteolysis"/>
    <property type="evidence" value="ECO:0007669"/>
    <property type="project" value="UniProtKB-KW"/>
</dbReference>
<dbReference type="InterPro" id="IPR023828">
    <property type="entry name" value="Peptidase_S8_Ser-AS"/>
</dbReference>
<dbReference type="PANTHER" id="PTHR14218:SF15">
    <property type="entry name" value="TRIPEPTIDYL-PEPTIDASE 1"/>
    <property type="match status" value="1"/>
</dbReference>
<evidence type="ECO:0000313" key="12">
    <source>
        <dbReference type="Proteomes" id="UP001050691"/>
    </source>
</evidence>
<evidence type="ECO:0000256" key="9">
    <source>
        <dbReference type="PROSITE-ProRule" id="PRU01032"/>
    </source>
</evidence>
<keyword evidence="6 9" id="KW-0720">Serine protease</keyword>
<sequence>MISTRYPSSAHCTEDTTRVLNESLALLLIFSLIYSSPLQEELIVHRQIQEIPDQFIHTGKANPNTPLTFRIKLASHNLTGLEKRLYETSDPTNQQYGIHLTKEQVDDHVRPHPNVTTAFNRWMSQHGITPTAITKAGHELTIQVSVAQANKIFNASFLEYNDTSSDRTIIRTTQYSVPRTVAEHVRYVYPTTQFSNPEIRQYRKKKTPASTGVIFSNTTTRRDPCDPNQVSIGCLMNLYSVPNNIETPKSPGKVGILSLGGAIQGKAVAAFMKASRTDIPLSGLQLEIMSLQGGDNLQTPTFSPIDNGESNLDAEMVLGLTPSSPTVGISDTAGDGFGSSFCILAEQDEPPEVLSVSYVGTEILWDRDQLMSICDCIMQLAVRGTTVVAGSGDDGVASGGRNCTLFNVGATDLSSGTETGAFFSGGGFSFIYPTPQYQIGAVQSYLEQLGSLEAGHYNVTGRGVPDISAIGEGVWFFNNGTGGIIDGTSISTPVVAAIISGLNLQRRANGKSSLGFVNPLIYAHPEVLNDITQGTTILELHIYM</sequence>
<evidence type="ECO:0000256" key="8">
    <source>
        <dbReference type="ARBA" id="ARBA00023145"/>
    </source>
</evidence>
<reference evidence="11" key="1">
    <citation type="submission" date="2021-10" db="EMBL/GenBank/DDBJ databases">
        <title>De novo Genome Assembly of Clathrus columnatus (Basidiomycota, Fungi) Using Illumina and Nanopore Sequence Data.</title>
        <authorList>
            <person name="Ogiso-Tanaka E."/>
            <person name="Itagaki H."/>
            <person name="Hosoya T."/>
            <person name="Hosaka K."/>
        </authorList>
    </citation>
    <scope>NUCLEOTIDE SEQUENCE</scope>
    <source>
        <strain evidence="11">MO-923</strain>
    </source>
</reference>
<dbReference type="EMBL" id="BPWL01000007">
    <property type="protein sequence ID" value="GJJ11874.1"/>
    <property type="molecule type" value="Genomic_DNA"/>
</dbReference>
<evidence type="ECO:0000256" key="3">
    <source>
        <dbReference type="ARBA" id="ARBA00022670"/>
    </source>
</evidence>
<keyword evidence="3 9" id="KW-0645">Protease</keyword>
<dbReference type="InterPro" id="IPR036852">
    <property type="entry name" value="Peptidase_S8/S53_dom_sf"/>
</dbReference>
<dbReference type="GO" id="GO:0005576">
    <property type="term" value="C:extracellular region"/>
    <property type="evidence" value="ECO:0007669"/>
    <property type="project" value="UniProtKB-SubCell"/>
</dbReference>